<gene>
    <name evidence="1" type="ORF">T265_12694</name>
</gene>
<dbReference type="AlphaFoldDB" id="A0A075A088"/>
<protein>
    <submittedName>
        <fullName evidence="1">Uncharacterized protein</fullName>
    </submittedName>
</protein>
<dbReference type="RefSeq" id="XP_009163221.1">
    <property type="nucleotide sequence ID" value="XM_009164957.1"/>
</dbReference>
<reference evidence="1 2" key="1">
    <citation type="submission" date="2013-11" db="EMBL/GenBank/DDBJ databases">
        <title>Opisthorchis viverrini - life in the bile duct.</title>
        <authorList>
            <person name="Young N.D."/>
            <person name="Nagarajan N."/>
            <person name="Lin S.J."/>
            <person name="Korhonen P.K."/>
            <person name="Jex A.R."/>
            <person name="Hall R.S."/>
            <person name="Safavi-Hemami H."/>
            <person name="Kaewkong W."/>
            <person name="Bertrand D."/>
            <person name="Gao S."/>
            <person name="Seet Q."/>
            <person name="Wongkham S."/>
            <person name="Teh B.T."/>
            <person name="Wongkham C."/>
            <person name="Intapan P.M."/>
            <person name="Maleewong W."/>
            <person name="Yang X."/>
            <person name="Hu M."/>
            <person name="Wang Z."/>
            <person name="Hofmann A."/>
            <person name="Sternberg P.W."/>
            <person name="Tan P."/>
            <person name="Wang J."/>
            <person name="Gasser R.B."/>
        </authorList>
    </citation>
    <scope>NUCLEOTIDE SEQUENCE [LARGE SCALE GENOMIC DNA]</scope>
</reference>
<accession>A0A075A088</accession>
<dbReference type="KEGG" id="ovi:T265_12694"/>
<evidence type="ECO:0000313" key="1">
    <source>
        <dbReference type="EMBL" id="KER33118.1"/>
    </source>
</evidence>
<dbReference type="EMBL" id="KL596628">
    <property type="protein sequence ID" value="KER33118.1"/>
    <property type="molecule type" value="Genomic_DNA"/>
</dbReference>
<feature type="non-terminal residue" evidence="1">
    <location>
        <position position="191"/>
    </location>
</feature>
<dbReference type="CTD" id="20326862"/>
<name>A0A075A088_OPIVI</name>
<organism evidence="1 2">
    <name type="scientific">Opisthorchis viverrini</name>
    <name type="common">Southeast Asian liver fluke</name>
    <dbReference type="NCBI Taxonomy" id="6198"/>
    <lineage>
        <taxon>Eukaryota</taxon>
        <taxon>Metazoa</taxon>
        <taxon>Spiralia</taxon>
        <taxon>Lophotrochozoa</taxon>
        <taxon>Platyhelminthes</taxon>
        <taxon>Trematoda</taxon>
        <taxon>Digenea</taxon>
        <taxon>Opisthorchiida</taxon>
        <taxon>Opisthorchiata</taxon>
        <taxon>Opisthorchiidae</taxon>
        <taxon>Opisthorchis</taxon>
    </lineage>
</organism>
<dbReference type="GeneID" id="20326862"/>
<sequence length="191" mass="22027">MRDSTEPLVYDILQLNMLYRGRLTSWLKLHTRLMKALRQPTTGFALLGAHQVGEFPLTFYLSSNFQAIHSFAISHIVPTETCLCAAHSAVKYHKREIQLSRRATWMSVNRRNTLLQRLPKNPAAHGRFRPSWGSSGRRSLGASVNGMFHLKQNWTCFDKYSHVNTNLIWTGHSNEARCISRLRRSKSFKQT</sequence>
<dbReference type="Proteomes" id="UP000054324">
    <property type="component" value="Unassembled WGS sequence"/>
</dbReference>
<keyword evidence="2" id="KW-1185">Reference proteome</keyword>
<proteinExistence type="predicted"/>
<dbReference type="OrthoDB" id="7976202at2759"/>
<evidence type="ECO:0000313" key="2">
    <source>
        <dbReference type="Proteomes" id="UP000054324"/>
    </source>
</evidence>